<sequence>MNLTEANISMQTLFEQLEKRRLNPKYYQGIAFHDNSAIAITLAEYFTPKYLYVAKHMNNFSKLQRGFSTVNTMLVVLIGLGAIHQVLPAIIVGIVLLGSEYIYRMGLLVTRNSKTPLSYHEFNLLLQHYDEYQQLSDEAMVSTLANELLEANKQQRSFQKTEIIRNNMARHTKSMVSRYDKI</sequence>
<dbReference type="EMBL" id="CP037940">
    <property type="protein sequence ID" value="QBO37121.1"/>
    <property type="molecule type" value="Genomic_DNA"/>
</dbReference>
<keyword evidence="1" id="KW-0812">Transmembrane</keyword>
<keyword evidence="3" id="KW-1185">Reference proteome</keyword>
<reference evidence="3" key="1">
    <citation type="submission" date="2019-03" db="EMBL/GenBank/DDBJ databases">
        <title>Weissella sp. 26KH-42 Genome sequencing.</title>
        <authorList>
            <person name="Heo J."/>
            <person name="Kim S.-J."/>
            <person name="Kim J.-S."/>
            <person name="Hong S.-B."/>
            <person name="Kwon S.-W."/>
        </authorList>
    </citation>
    <scope>NUCLEOTIDE SEQUENCE [LARGE SCALE GENOMIC DNA]</scope>
    <source>
        <strain evidence="3">26KH-42</strain>
    </source>
</reference>
<name>A0A4P6YWF9_9LACO</name>
<keyword evidence="1" id="KW-1133">Transmembrane helix</keyword>
<evidence type="ECO:0000256" key="1">
    <source>
        <dbReference type="SAM" id="Phobius"/>
    </source>
</evidence>
<evidence type="ECO:0000313" key="2">
    <source>
        <dbReference type="EMBL" id="QBO37121.1"/>
    </source>
</evidence>
<gene>
    <name evidence="2" type="ORF">EQG49_11975</name>
</gene>
<feature type="transmembrane region" description="Helical" evidence="1">
    <location>
        <begin position="73"/>
        <end position="97"/>
    </location>
</feature>
<dbReference type="AlphaFoldDB" id="A0A4P6YWF9"/>
<dbReference type="KEGG" id="wei:EQG49_11975"/>
<protein>
    <submittedName>
        <fullName evidence="2">Uncharacterized protein</fullName>
    </submittedName>
</protein>
<dbReference type="RefSeq" id="WP_133364198.1">
    <property type="nucleotide sequence ID" value="NZ_CP037940.1"/>
</dbReference>
<dbReference type="Proteomes" id="UP000292886">
    <property type="component" value="Chromosome"/>
</dbReference>
<accession>A0A4P6YWF9</accession>
<proteinExistence type="predicted"/>
<keyword evidence="1" id="KW-0472">Membrane</keyword>
<evidence type="ECO:0000313" key="3">
    <source>
        <dbReference type="Proteomes" id="UP000292886"/>
    </source>
</evidence>
<organism evidence="2 3">
    <name type="scientific">Periweissella cryptocerci</name>
    <dbReference type="NCBI Taxonomy" id="2506420"/>
    <lineage>
        <taxon>Bacteria</taxon>
        <taxon>Bacillati</taxon>
        <taxon>Bacillota</taxon>
        <taxon>Bacilli</taxon>
        <taxon>Lactobacillales</taxon>
        <taxon>Lactobacillaceae</taxon>
        <taxon>Periweissella</taxon>
    </lineage>
</organism>